<dbReference type="Proteomes" id="UP000419144">
    <property type="component" value="Unassembled WGS sequence"/>
</dbReference>
<evidence type="ECO:0000313" key="3">
    <source>
        <dbReference type="Proteomes" id="UP000419144"/>
    </source>
</evidence>
<organism evidence="2 3">
    <name type="scientific">Leishmania tarentolae</name>
    <name type="common">Sauroleishmania tarentolae</name>
    <dbReference type="NCBI Taxonomy" id="5689"/>
    <lineage>
        <taxon>Eukaryota</taxon>
        <taxon>Discoba</taxon>
        <taxon>Euglenozoa</taxon>
        <taxon>Kinetoplastea</taxon>
        <taxon>Metakinetoplastina</taxon>
        <taxon>Trypanosomatida</taxon>
        <taxon>Trypanosomatidae</taxon>
        <taxon>Leishmaniinae</taxon>
        <taxon>Leishmania</taxon>
        <taxon>lizard Leishmania</taxon>
    </lineage>
</organism>
<dbReference type="VEuPathDB" id="TriTrypDB:LtaPh_2603500"/>
<keyword evidence="3" id="KW-1185">Reference proteome</keyword>
<proteinExistence type="predicted"/>
<evidence type="ECO:0000256" key="1">
    <source>
        <dbReference type="SAM" id="MobiDB-lite"/>
    </source>
</evidence>
<reference evidence="2" key="1">
    <citation type="submission" date="2019-11" db="EMBL/GenBank/DDBJ databases">
        <title>Leishmania tarentolae CDS.</title>
        <authorList>
            <person name="Goto Y."/>
            <person name="Yamagishi J."/>
        </authorList>
    </citation>
    <scope>NUCLEOTIDE SEQUENCE [LARGE SCALE GENOMIC DNA]</scope>
    <source>
        <strain evidence="2">Parrot Tar II</strain>
    </source>
</reference>
<sequence>MRRVQRRLAVRQFSDWTTATLCLKTGAVNHVRRCSTATEGTSPSASATPSSAPPRLLASSLTTSPAPPNIISNVTALFERYFDLPTTLDIAPIKRPHVVGSLVCGLEEYPISVVLVEQCCGTSAEAVTESVRWKAIRSAQEMRGVSWKSTKMFLVHHLCTAWPNVVEQLHALDLALRVRLLRQEDLAASVTGEQGSTARYENGGVSDVPSRKVKKSTEQRWRCSAELYDTWHTQPRFTPVDSAPGGDERSKSYEVGELQDVIERVLTRVEAKLQKLRTRHAQDSVEEACRFVQDAGSDLCETYLTMRCLSPCREKDGDVAHKTTRHCPWWGEVQVRHSWSLQCNAHMDVNSSKAVAFHLCLAFTLHASCSDHLNDASDVAAVLQSSEVHRGIAQLVDKKAADGVSRRYANPTSSSALPHDLYAVSTLSHMVESGRLISAKDWRGGPIDLTHQLVSAAAVLSPTIAFYWIGGTRCGSDIFSKGTGSRAPERMSAAMNLGLPACVRWSSFLGRASLNDFVAGLRGAIGPLERSAAAEDWALPPLWPQLRLLHTGTSEDRCASFRELLRHEQGLRGLPRVSVALCTNPLLSLEYDAELVVKVSDADAQRFSQVVADNLTSIQILCGNCYTDIAAAAQAHTPWATPLCKSAPTPLPVATTVAQRGKDYQMDTTSGYGQTGNGIQGSTTLVFDPLQCISVDVLSISDSLSAMGFTSATWTASTASLAVRRGTNAEAAVFERANTPSGYRRILRFCAKRPVYKTAYLPRHSTLQEVLQRLLITMSSSEPNADDDVNRWKGKGDDLLGAPTEQAMIIRDPQMQARHRPHRRCSTVMLIFPFKAGVCALPAPTNAAAAKMQHALFSAVQEHCRDSAQLSLWMPAHNSSIEPTFFHSWPLTAQWLVPHDSPLQVSLTPVESEKAAAASRGHGEKLAKDSWRDDTAQYDLHLSITGSPSVLSAQVCSGTGPLSSPATTAVVTRLPASAAWLSTAHTAMRRALMLSRPGLFAHAGHSAASSTALDGEESSGDTAGLRGLLVRCATFTQAVEALLFTATFGGGTELRTDDLLQELFGQNVYTKKCGAATELWVIAAPRMPPVRLCSVNTKKGCVGASSEKKESLLLQCVLDASCPEVEATVEAMRHLQKRVSALASKNDSCGVPLQCQLSCEWVLRPTAASEEELDEWVQVFVAELVHDPSVPSMPVCGPRWSRISMARRQGDVSVKPDNSAISAKLPTNVIHREEGPDSFGVLWRMLHFLAMPLAETASVPTAPPGNEFSGTPIPAPGGFMKAAQRALARQHGVARVTHRYDKGLRGVVVEGWGRLRRNGSEAPCETPITILAEPMPLQCVPMHLLRLYHRLLVGAHEVPPIQEAMLERLNAECEKASTEMIVQSLCETLGCTPADLQSVDARYTKVWTARLELPLRIFGFGAPVTPSATLSPSSNNPCCDAPHELYVYCHRSSKRQAIRSVYVLLYQWTRYPQTRALVNSTAFCVSSNRSASWPSWTADSPLPSSALLPSPVSTTTSGPKMPVTTEPGTLSSDACAAPTAPHKLQTLRSVLDAAHARMETSLGGLVGYMDGHVTLRLSQTFGLQLMYCAGVGGSDAQVADADSVQLLREAWVPLMWAPMQILRAEVLVLQRLLTGSTNLLGGGDTEDMRSVLQELVFSSSSAQLASLQCGFDVRAKEFCVSFFRRYFGWRVCERDDVDDISVGHGYNSTVVIVQKAEQTPMFQHGRQRCRPKRLAFTRQRGAAPQGALRSATATLQLTQIVPGAATTVRLGRILAEVTGATPQAALDALWESCTAHIESVFGVSCTMSPNQADDQFLRFMQSQLE</sequence>
<name>A0A640KP01_LEITA</name>
<dbReference type="OrthoDB" id="241073at2759"/>
<feature type="region of interest" description="Disordered" evidence="1">
    <location>
        <begin position="37"/>
        <end position="61"/>
    </location>
</feature>
<evidence type="ECO:0000313" key="2">
    <source>
        <dbReference type="EMBL" id="GET89397.1"/>
    </source>
</evidence>
<accession>A0A640KP01</accession>
<comment type="caution">
    <text evidence="2">The sequence shown here is derived from an EMBL/GenBank/DDBJ whole genome shotgun (WGS) entry which is preliminary data.</text>
</comment>
<dbReference type="EMBL" id="BLBS01000035">
    <property type="protein sequence ID" value="GET89397.1"/>
    <property type="molecule type" value="Genomic_DNA"/>
</dbReference>
<gene>
    <name evidence="2" type="ORF">LtaPh_2603500</name>
</gene>
<protein>
    <submittedName>
        <fullName evidence="2">Uncharacterized protein</fullName>
    </submittedName>
</protein>